<keyword evidence="2" id="KW-1185">Reference proteome</keyword>
<dbReference type="AlphaFoldDB" id="A0A5M3WA81"/>
<proteinExistence type="predicted"/>
<name>A0A5M3WA81_9ACTN</name>
<organism evidence="1 2">
    <name type="scientific">Acrocarpospora corrugata</name>
    <dbReference type="NCBI Taxonomy" id="35763"/>
    <lineage>
        <taxon>Bacteria</taxon>
        <taxon>Bacillati</taxon>
        <taxon>Actinomycetota</taxon>
        <taxon>Actinomycetes</taxon>
        <taxon>Streptosporangiales</taxon>
        <taxon>Streptosporangiaceae</taxon>
        <taxon>Acrocarpospora</taxon>
    </lineage>
</organism>
<evidence type="ECO:0000313" key="1">
    <source>
        <dbReference type="EMBL" id="GES05977.1"/>
    </source>
</evidence>
<dbReference type="EMBL" id="BLAD01000122">
    <property type="protein sequence ID" value="GES05977.1"/>
    <property type="molecule type" value="Genomic_DNA"/>
</dbReference>
<evidence type="ECO:0000313" key="2">
    <source>
        <dbReference type="Proteomes" id="UP000334990"/>
    </source>
</evidence>
<dbReference type="Proteomes" id="UP000334990">
    <property type="component" value="Unassembled WGS sequence"/>
</dbReference>
<comment type="caution">
    <text evidence="1">The sequence shown here is derived from an EMBL/GenBank/DDBJ whole genome shotgun (WGS) entry which is preliminary data.</text>
</comment>
<sequence length="108" mass="11944">MGDEHGRLPRGALPQLRQRRHHCERLRGVNDDAKIDRAEAAPVEADLWYCLRGEEPFTPYPCPSCGSYQIEGSHGVSGVVFEKPLAVVSCFKCHKEFPPSSSVQAHGS</sequence>
<gene>
    <name evidence="1" type="ORF">Acor_80460</name>
</gene>
<accession>A0A5M3WA81</accession>
<protein>
    <submittedName>
        <fullName evidence="1">Uncharacterized protein</fullName>
    </submittedName>
</protein>
<reference evidence="1 2" key="1">
    <citation type="submission" date="2019-10" db="EMBL/GenBank/DDBJ databases">
        <title>Whole genome shotgun sequence of Acrocarpospora corrugata NBRC 13972.</title>
        <authorList>
            <person name="Ichikawa N."/>
            <person name="Kimura A."/>
            <person name="Kitahashi Y."/>
            <person name="Komaki H."/>
            <person name="Oguchi A."/>
        </authorList>
    </citation>
    <scope>NUCLEOTIDE SEQUENCE [LARGE SCALE GENOMIC DNA]</scope>
    <source>
        <strain evidence="1 2">NBRC 13972</strain>
    </source>
</reference>